<reference evidence="14" key="1">
    <citation type="submission" date="2021-03" db="EMBL/GenBank/DDBJ databases">
        <authorList>
            <consortium name="Genoscope - CEA"/>
            <person name="William W."/>
        </authorList>
    </citation>
    <scope>NUCLEOTIDE SEQUENCE</scope>
    <source>
        <strain evidence="14">Doubled-haploid Pahang</strain>
    </source>
</reference>
<dbReference type="SMR" id="A0A804J837"/>
<feature type="domain" description="Pectinesterase catalytic" evidence="13">
    <location>
        <begin position="100"/>
        <end position="384"/>
    </location>
</feature>
<dbReference type="AlphaFoldDB" id="A0A804J837"/>
<keyword evidence="7" id="KW-0732">Signal</keyword>
<dbReference type="InParanoid" id="A0A804J837"/>
<evidence type="ECO:0000256" key="1">
    <source>
        <dbReference type="ARBA" id="ARBA00004191"/>
    </source>
</evidence>
<evidence type="ECO:0000256" key="4">
    <source>
        <dbReference type="ARBA" id="ARBA00013229"/>
    </source>
</evidence>
<dbReference type="GO" id="GO:0030599">
    <property type="term" value="F:pectinesterase activity"/>
    <property type="evidence" value="ECO:0000318"/>
    <property type="project" value="GO_Central"/>
</dbReference>
<dbReference type="Pfam" id="PF01095">
    <property type="entry name" value="Pectinesterase"/>
    <property type="match status" value="1"/>
</dbReference>
<dbReference type="PANTHER" id="PTHR31321">
    <property type="entry name" value="ACYL-COA THIOESTER HYDROLASE YBHC-RELATED"/>
    <property type="match status" value="1"/>
</dbReference>
<evidence type="ECO:0000256" key="2">
    <source>
        <dbReference type="ARBA" id="ARBA00005184"/>
    </source>
</evidence>
<evidence type="ECO:0000256" key="9">
    <source>
        <dbReference type="ARBA" id="ARBA00023085"/>
    </source>
</evidence>
<dbReference type="FunFam" id="2.160.20.10:FF:000008">
    <property type="entry name" value="Pectinesterase"/>
    <property type="match status" value="1"/>
</dbReference>
<comment type="catalytic activity">
    <reaction evidence="10 12">
        <text>[(1-&gt;4)-alpha-D-galacturonosyl methyl ester](n) + n H2O = [(1-&gt;4)-alpha-D-galacturonosyl](n) + n methanol + n H(+)</text>
        <dbReference type="Rhea" id="RHEA:22380"/>
        <dbReference type="Rhea" id="RHEA-COMP:14570"/>
        <dbReference type="Rhea" id="RHEA-COMP:14573"/>
        <dbReference type="ChEBI" id="CHEBI:15377"/>
        <dbReference type="ChEBI" id="CHEBI:15378"/>
        <dbReference type="ChEBI" id="CHEBI:17790"/>
        <dbReference type="ChEBI" id="CHEBI:140522"/>
        <dbReference type="ChEBI" id="CHEBI:140523"/>
        <dbReference type="EC" id="3.1.1.11"/>
    </reaction>
</comment>
<comment type="pathway">
    <text evidence="2 12">Glycan metabolism; pectin degradation; 2-dehydro-3-deoxy-D-gluconate from pectin: step 1/5.</text>
</comment>
<dbReference type="PROSITE" id="PS00503">
    <property type="entry name" value="PECTINESTERASE_2"/>
    <property type="match status" value="1"/>
</dbReference>
<evidence type="ECO:0000256" key="10">
    <source>
        <dbReference type="ARBA" id="ARBA00047928"/>
    </source>
</evidence>
<comment type="subcellular location">
    <subcellularLocation>
        <location evidence="1">Secreted</location>
        <location evidence="1">Cell wall</location>
    </subcellularLocation>
</comment>
<dbReference type="InterPro" id="IPR012334">
    <property type="entry name" value="Pectin_lyas_fold"/>
</dbReference>
<reference evidence="15" key="2">
    <citation type="submission" date="2021-05" db="UniProtKB">
        <authorList>
            <consortium name="EnsemblPlants"/>
        </authorList>
    </citation>
    <scope>IDENTIFICATION</scope>
    <source>
        <strain evidence="15">subsp. malaccensis</strain>
    </source>
</reference>
<keyword evidence="6" id="KW-0964">Secreted</keyword>
<dbReference type="UniPathway" id="UPA00545">
    <property type="reaction ID" value="UER00823"/>
</dbReference>
<dbReference type="EC" id="3.1.1.11" evidence="4 12"/>
<name>A0A804J837_MUSAM</name>
<dbReference type="InterPro" id="IPR000070">
    <property type="entry name" value="Pectinesterase_cat"/>
</dbReference>
<protein>
    <recommendedName>
        <fullName evidence="4 12">Pectinesterase</fullName>
        <ecNumber evidence="4 12">3.1.1.11</ecNumber>
    </recommendedName>
</protein>
<dbReference type="PANTHER" id="PTHR31321:SF126">
    <property type="entry name" value="PECTINESTERASE"/>
    <property type="match status" value="1"/>
</dbReference>
<feature type="active site" evidence="11">
    <location>
        <position position="252"/>
    </location>
</feature>
<proteinExistence type="inferred from homology"/>
<evidence type="ECO:0000313" key="16">
    <source>
        <dbReference type="Proteomes" id="UP000012960"/>
    </source>
</evidence>
<dbReference type="InterPro" id="IPR011050">
    <property type="entry name" value="Pectin_lyase_fold/virulence"/>
</dbReference>
<accession>A0A804J837</accession>
<keyword evidence="16" id="KW-1185">Reference proteome</keyword>
<dbReference type="KEGG" id="mus:103985903"/>
<dbReference type="SUPFAM" id="SSF51126">
    <property type="entry name" value="Pectin lyase-like"/>
    <property type="match status" value="1"/>
</dbReference>
<gene>
    <name evidence="14" type="ORF">GSMUA_276430.1</name>
</gene>
<evidence type="ECO:0000256" key="8">
    <source>
        <dbReference type="ARBA" id="ARBA00022801"/>
    </source>
</evidence>
<dbReference type="Gene3D" id="2.160.20.10">
    <property type="entry name" value="Single-stranded right-handed beta-helix, Pectin lyase-like"/>
    <property type="match status" value="1"/>
</dbReference>
<evidence type="ECO:0000256" key="5">
    <source>
        <dbReference type="ARBA" id="ARBA00022512"/>
    </source>
</evidence>
<evidence type="ECO:0000313" key="14">
    <source>
        <dbReference type="EMBL" id="CAG1839466.1"/>
    </source>
</evidence>
<dbReference type="OrthoDB" id="2019149at2759"/>
<dbReference type="Proteomes" id="UP000012960">
    <property type="component" value="Unplaced"/>
</dbReference>
<dbReference type="EMBL" id="HG996470">
    <property type="protein sequence ID" value="CAG1839466.1"/>
    <property type="molecule type" value="Genomic_DNA"/>
</dbReference>
<dbReference type="EnsemblPlants" id="Ma05_t24470.1">
    <property type="protein sequence ID" value="Ma05_p24470.1"/>
    <property type="gene ID" value="Ma05_g24470"/>
</dbReference>
<evidence type="ECO:0000256" key="6">
    <source>
        <dbReference type="ARBA" id="ARBA00022525"/>
    </source>
</evidence>
<organism evidence="15 16">
    <name type="scientific">Musa acuminata subsp. malaccensis</name>
    <name type="common">Wild banana</name>
    <name type="synonym">Musa malaccensis</name>
    <dbReference type="NCBI Taxonomy" id="214687"/>
    <lineage>
        <taxon>Eukaryota</taxon>
        <taxon>Viridiplantae</taxon>
        <taxon>Streptophyta</taxon>
        <taxon>Embryophyta</taxon>
        <taxon>Tracheophyta</taxon>
        <taxon>Spermatophyta</taxon>
        <taxon>Magnoliopsida</taxon>
        <taxon>Liliopsida</taxon>
        <taxon>Zingiberales</taxon>
        <taxon>Musaceae</taxon>
        <taxon>Musa</taxon>
    </lineage>
</organism>
<dbReference type="Gramene" id="Ma05_t24470.1">
    <property type="protein sequence ID" value="Ma05_p24470.1"/>
    <property type="gene ID" value="Ma05_g24470"/>
</dbReference>
<dbReference type="OMA" id="FAFVHCN"/>
<dbReference type="InterPro" id="IPR033131">
    <property type="entry name" value="Pectinesterase_Asp_AS"/>
</dbReference>
<keyword evidence="8 12" id="KW-0378">Hydrolase</keyword>
<evidence type="ECO:0000256" key="7">
    <source>
        <dbReference type="ARBA" id="ARBA00022729"/>
    </source>
</evidence>
<sequence>MAMFGNRSRREGSHKKLDRFIRFLHLSFLPSHAPPPPPPPSKMRRQLGQAHSPAALLAALFCLRILPALAAAADLGNLEPPSAPTLEPLLAETERSGRVVTVRKDGNGDFRTITDAIKSIPSGNTARTVIKIGPGVYREKILVDQSRPYVTFYGQPGAMPTISFDGTAARYGTANSATVAVESSYFVASNVIFENTAPMPVDGVQGAQAVAMRISGDMAAFYNCKFYGYQDTLCDDTGRHFFKNCFIRGTVDFIFGNGRSIYQNCEIESVADNVAYITAQARSNISDKSGFSFIHCNITGTGNAFLSRAWREMSRVVFSYTHMGRLIDPRGWDNKGVAGRNRTVYFGEYKCLGPGAVTDGRVKYARLLNDKQARPFLTMDFIQAQSWLLPPPAV</sequence>
<keyword evidence="9 12" id="KW-0063">Aspartyl esterase</keyword>
<keyword evidence="5" id="KW-0134">Cell wall</keyword>
<evidence type="ECO:0000256" key="3">
    <source>
        <dbReference type="ARBA" id="ARBA00008891"/>
    </source>
</evidence>
<evidence type="ECO:0000313" key="15">
    <source>
        <dbReference type="EnsemblPlants" id="Ma05_p24470.1"/>
    </source>
</evidence>
<evidence type="ECO:0000256" key="11">
    <source>
        <dbReference type="PROSITE-ProRule" id="PRU10040"/>
    </source>
</evidence>
<dbReference type="GO" id="GO:0045490">
    <property type="term" value="P:pectin catabolic process"/>
    <property type="evidence" value="ECO:0000318"/>
    <property type="project" value="GO_Central"/>
</dbReference>
<evidence type="ECO:0000259" key="13">
    <source>
        <dbReference type="Pfam" id="PF01095"/>
    </source>
</evidence>
<comment type="similarity">
    <text evidence="3">Belongs to the pectinesterase family.</text>
</comment>
<dbReference type="GO" id="GO:0042545">
    <property type="term" value="P:cell wall modification"/>
    <property type="evidence" value="ECO:0007669"/>
    <property type="project" value="UniProtKB-UniRule"/>
</dbReference>
<evidence type="ECO:0000256" key="12">
    <source>
        <dbReference type="RuleBase" id="RU000589"/>
    </source>
</evidence>